<evidence type="ECO:0000256" key="4">
    <source>
        <dbReference type="ARBA" id="ARBA00022679"/>
    </source>
</evidence>
<comment type="catalytic activity">
    <reaction evidence="6">
        <text>N,N-dimethylethanolamine phosphate + S-adenosyl-L-methionine = phosphocholine + S-adenosyl-L-homocysteine + H(+)</text>
        <dbReference type="Rhea" id="RHEA:25325"/>
        <dbReference type="ChEBI" id="CHEBI:15378"/>
        <dbReference type="ChEBI" id="CHEBI:57856"/>
        <dbReference type="ChEBI" id="CHEBI:58641"/>
        <dbReference type="ChEBI" id="CHEBI:59789"/>
        <dbReference type="ChEBI" id="CHEBI:295975"/>
        <dbReference type="EC" id="2.1.1.103"/>
    </reaction>
    <physiologicalReaction direction="left-to-right" evidence="6">
        <dbReference type="Rhea" id="RHEA:25326"/>
    </physiologicalReaction>
</comment>
<dbReference type="GO" id="GO:0000234">
    <property type="term" value="F:phosphoethanolamine N-methyltransferase activity"/>
    <property type="evidence" value="ECO:0007669"/>
    <property type="project" value="UniProtKB-EC"/>
</dbReference>
<dbReference type="InterPro" id="IPR029063">
    <property type="entry name" value="SAM-dependent_MTases_sf"/>
</dbReference>
<feature type="coiled-coil region" evidence="8">
    <location>
        <begin position="130"/>
        <end position="157"/>
    </location>
</feature>
<dbReference type="CDD" id="cd02440">
    <property type="entry name" value="AdoMet_MTases"/>
    <property type="match status" value="1"/>
</dbReference>
<evidence type="ECO:0000256" key="2">
    <source>
        <dbReference type="ARBA" id="ARBA00005189"/>
    </source>
</evidence>
<evidence type="ECO:0000256" key="5">
    <source>
        <dbReference type="ARBA" id="ARBA00035674"/>
    </source>
</evidence>
<dbReference type="EMBL" id="NHTK01000564">
    <property type="protein sequence ID" value="PPR06904.1"/>
    <property type="molecule type" value="Genomic_DNA"/>
</dbReference>
<evidence type="ECO:0000256" key="3">
    <source>
        <dbReference type="ARBA" id="ARBA00022603"/>
    </source>
</evidence>
<reference evidence="10 11" key="1">
    <citation type="journal article" date="2018" name="Evol. Lett.">
        <title>Horizontal gene cluster transfer increased hallucinogenic mushroom diversity.</title>
        <authorList>
            <person name="Reynolds H.T."/>
            <person name="Vijayakumar V."/>
            <person name="Gluck-Thaler E."/>
            <person name="Korotkin H.B."/>
            <person name="Matheny P.B."/>
            <person name="Slot J.C."/>
        </authorList>
    </citation>
    <scope>NUCLEOTIDE SEQUENCE [LARGE SCALE GENOMIC DNA]</scope>
    <source>
        <strain evidence="10 11">2629</strain>
    </source>
</reference>
<dbReference type="PANTHER" id="PTHR44307:SF2">
    <property type="entry name" value="PHOSPHOETHANOLAMINE METHYLTRANSFERASE ISOFORM X1"/>
    <property type="match status" value="1"/>
</dbReference>
<keyword evidence="3" id="KW-0489">Methyltransferase</keyword>
<feature type="transmembrane region" description="Helical" evidence="9">
    <location>
        <begin position="296"/>
        <end position="317"/>
    </location>
</feature>
<evidence type="ECO:0000313" key="10">
    <source>
        <dbReference type="EMBL" id="PPR06904.1"/>
    </source>
</evidence>
<comment type="pathway">
    <text evidence="2">Lipid metabolism.</text>
</comment>
<dbReference type="GO" id="GO:0032259">
    <property type="term" value="P:methylation"/>
    <property type="evidence" value="ECO:0007669"/>
    <property type="project" value="UniProtKB-KW"/>
</dbReference>
<organism evidence="10 11">
    <name type="scientific">Panaeolus cyanescens</name>
    <dbReference type="NCBI Taxonomy" id="181874"/>
    <lineage>
        <taxon>Eukaryota</taxon>
        <taxon>Fungi</taxon>
        <taxon>Dikarya</taxon>
        <taxon>Basidiomycota</taxon>
        <taxon>Agaricomycotina</taxon>
        <taxon>Agaricomycetes</taxon>
        <taxon>Agaricomycetidae</taxon>
        <taxon>Agaricales</taxon>
        <taxon>Agaricineae</taxon>
        <taxon>Galeropsidaceae</taxon>
        <taxon>Panaeolus</taxon>
    </lineage>
</organism>
<sequence length="325" mass="36195">MAISSTSSTYVLYASEHMNAITCLGLALATAAFWLSWRSADPYGLFHLSLNSLPSDDSNIPPPTEWLNMGFWPGAKSFPEACKALALKNILAAQLKPESHILDVGYGTGESLLLLLSDSGIPRPSLLAGITSLRAHYERSKKRVEDLKNRSAEAAQTRVVLFHDDAVWSTKSSKHHPLRPLSIESPSSSTTFDAILVLDCAYHFNTRRRFIEQAFEHLKAGGRISLADICFSSSALQKSTSKWLIRLFKLMPSSNIISIEEYEQQMKEMGYMDVIVEDITQDVFPGFTSFLKSRGAGWWIFSQILTWYAYAGARFVIASGSRPEK</sequence>
<dbReference type="Gene3D" id="3.40.50.150">
    <property type="entry name" value="Vaccinia Virus protein VP39"/>
    <property type="match status" value="1"/>
</dbReference>
<keyword evidence="9" id="KW-0472">Membrane</keyword>
<dbReference type="PANTHER" id="PTHR44307">
    <property type="entry name" value="PHOSPHOETHANOLAMINE METHYLTRANSFERASE"/>
    <property type="match status" value="1"/>
</dbReference>
<comment type="pathway">
    <text evidence="1">Phospholipid metabolism; phosphatidylcholine biosynthesis.</text>
</comment>
<keyword evidence="9" id="KW-1133">Transmembrane helix</keyword>
<dbReference type="OrthoDB" id="61390at2759"/>
<evidence type="ECO:0000256" key="7">
    <source>
        <dbReference type="ARBA" id="ARBA00047841"/>
    </source>
</evidence>
<dbReference type="STRING" id="181874.A0A409YV55"/>
<evidence type="ECO:0000256" key="9">
    <source>
        <dbReference type="SAM" id="Phobius"/>
    </source>
</evidence>
<dbReference type="InParanoid" id="A0A409YV55"/>
<keyword evidence="4" id="KW-0808">Transferase</keyword>
<keyword evidence="11" id="KW-1185">Reference proteome</keyword>
<gene>
    <name evidence="10" type="ORF">CVT24_011594</name>
</gene>
<keyword evidence="8" id="KW-0175">Coiled coil</keyword>
<dbReference type="Proteomes" id="UP000284842">
    <property type="component" value="Unassembled WGS sequence"/>
</dbReference>
<name>A0A409YV55_9AGAR</name>
<protein>
    <recommendedName>
        <fullName evidence="5">phosphoethanolamine N-methyltransferase</fullName>
        <ecNumber evidence="5">2.1.1.103</ecNumber>
    </recommendedName>
</protein>
<proteinExistence type="predicted"/>
<dbReference type="EC" id="2.1.1.103" evidence="5"/>
<keyword evidence="9" id="KW-0812">Transmembrane</keyword>
<dbReference type="Pfam" id="PF13489">
    <property type="entry name" value="Methyltransf_23"/>
    <property type="match status" value="1"/>
</dbReference>
<comment type="catalytic activity">
    <reaction evidence="7">
        <text>N-methylethanolamine phosphate + S-adenosyl-L-methionine = N,N-dimethylethanolamine phosphate + S-adenosyl-L-homocysteine + H(+)</text>
        <dbReference type="Rhea" id="RHEA:25321"/>
        <dbReference type="ChEBI" id="CHEBI:15378"/>
        <dbReference type="ChEBI" id="CHEBI:57781"/>
        <dbReference type="ChEBI" id="CHEBI:57856"/>
        <dbReference type="ChEBI" id="CHEBI:58641"/>
        <dbReference type="ChEBI" id="CHEBI:59789"/>
        <dbReference type="EC" id="2.1.1.103"/>
    </reaction>
    <physiologicalReaction direction="left-to-right" evidence="7">
        <dbReference type="Rhea" id="RHEA:25322"/>
    </physiologicalReaction>
</comment>
<evidence type="ECO:0000256" key="1">
    <source>
        <dbReference type="ARBA" id="ARBA00004969"/>
    </source>
</evidence>
<accession>A0A409YV55</accession>
<comment type="caution">
    <text evidence="10">The sequence shown here is derived from an EMBL/GenBank/DDBJ whole genome shotgun (WGS) entry which is preliminary data.</text>
</comment>
<evidence type="ECO:0000313" key="11">
    <source>
        <dbReference type="Proteomes" id="UP000284842"/>
    </source>
</evidence>
<dbReference type="SUPFAM" id="SSF53335">
    <property type="entry name" value="S-adenosyl-L-methionine-dependent methyltransferases"/>
    <property type="match status" value="1"/>
</dbReference>
<dbReference type="AlphaFoldDB" id="A0A409YV55"/>
<evidence type="ECO:0000256" key="6">
    <source>
        <dbReference type="ARBA" id="ARBA00047619"/>
    </source>
</evidence>
<evidence type="ECO:0000256" key="8">
    <source>
        <dbReference type="SAM" id="Coils"/>
    </source>
</evidence>